<keyword evidence="5" id="KW-1185">Reference proteome</keyword>
<dbReference type="Gene3D" id="3.40.50.2300">
    <property type="match status" value="1"/>
</dbReference>
<gene>
    <name evidence="4" type="ORF">HNP25_001165</name>
</gene>
<dbReference type="PROSITE" id="PS50110">
    <property type="entry name" value="RESPONSE_REGULATORY"/>
    <property type="match status" value="1"/>
</dbReference>
<dbReference type="RefSeq" id="WP_184131671.1">
    <property type="nucleotide sequence ID" value="NZ_JACHKT010000006.1"/>
</dbReference>
<dbReference type="GO" id="GO:0003677">
    <property type="term" value="F:DNA binding"/>
    <property type="evidence" value="ECO:0007669"/>
    <property type="project" value="UniProtKB-KW"/>
</dbReference>
<dbReference type="Pfam" id="PF04397">
    <property type="entry name" value="LytTR"/>
    <property type="match status" value="1"/>
</dbReference>
<evidence type="ECO:0000259" key="3">
    <source>
        <dbReference type="PROSITE" id="PS50930"/>
    </source>
</evidence>
<dbReference type="GO" id="GO:0000156">
    <property type="term" value="F:phosphorelay response regulator activity"/>
    <property type="evidence" value="ECO:0007669"/>
    <property type="project" value="InterPro"/>
</dbReference>
<dbReference type="InterPro" id="IPR046947">
    <property type="entry name" value="LytR-like"/>
</dbReference>
<dbReference type="SMART" id="SM00448">
    <property type="entry name" value="REC"/>
    <property type="match status" value="1"/>
</dbReference>
<dbReference type="InterPro" id="IPR007492">
    <property type="entry name" value="LytTR_DNA-bd_dom"/>
</dbReference>
<protein>
    <submittedName>
        <fullName evidence="4">DNA-binding LytR/AlgR family response regulator</fullName>
    </submittedName>
</protein>
<keyword evidence="4" id="KW-0238">DNA-binding</keyword>
<accession>A0A841ENB1</accession>
<dbReference type="SUPFAM" id="SSF52172">
    <property type="entry name" value="CheY-like"/>
    <property type="match status" value="1"/>
</dbReference>
<dbReference type="InterPro" id="IPR001789">
    <property type="entry name" value="Sig_transdc_resp-reg_receiver"/>
</dbReference>
<dbReference type="SMART" id="SM00850">
    <property type="entry name" value="LytTR"/>
    <property type="match status" value="1"/>
</dbReference>
<dbReference type="PANTHER" id="PTHR37299">
    <property type="entry name" value="TRANSCRIPTIONAL REGULATOR-RELATED"/>
    <property type="match status" value="1"/>
</dbReference>
<dbReference type="Pfam" id="PF00072">
    <property type="entry name" value="Response_reg"/>
    <property type="match status" value="1"/>
</dbReference>
<evidence type="ECO:0000259" key="2">
    <source>
        <dbReference type="PROSITE" id="PS50110"/>
    </source>
</evidence>
<feature type="domain" description="HTH LytTR-type" evidence="3">
    <location>
        <begin position="131"/>
        <end position="230"/>
    </location>
</feature>
<dbReference type="EMBL" id="JACHKT010000006">
    <property type="protein sequence ID" value="MBB6002513.1"/>
    <property type="molecule type" value="Genomic_DNA"/>
</dbReference>
<name>A0A841ENB1_9BACT</name>
<proteinExistence type="predicted"/>
<evidence type="ECO:0000313" key="5">
    <source>
        <dbReference type="Proteomes" id="UP000524404"/>
    </source>
</evidence>
<sequence>MLNCLIIDDENHAIELLTDYISSVSFLKLGNTTNDPIVGLKLINEGDYDIIFLDVEMPKITGLELLSGITNKSKVVITSANRGYAADGYENEIFDFLSKPIRFERFLKVVQKIFNATTKENSDAKGDYIFVKLESKNKLKRILYNDIVYVEGAGNYITIHTINEKVVTYLTIRDFEELVPSEKFMRVQKSYLVAVEKISGLEGNELLLENNKSVLVGESYRLKVIDFLSGFMKQKKK</sequence>
<dbReference type="Proteomes" id="UP000524404">
    <property type="component" value="Unassembled WGS sequence"/>
</dbReference>
<reference evidence="4 5" key="1">
    <citation type="submission" date="2020-08" db="EMBL/GenBank/DDBJ databases">
        <title>Functional genomics of gut bacteria from endangered species of beetles.</title>
        <authorList>
            <person name="Carlos-Shanley C."/>
        </authorList>
    </citation>
    <scope>NUCLEOTIDE SEQUENCE [LARGE SCALE GENOMIC DNA]</scope>
    <source>
        <strain evidence="4 5">S00070</strain>
    </source>
</reference>
<dbReference type="PROSITE" id="PS50930">
    <property type="entry name" value="HTH_LYTTR"/>
    <property type="match status" value="1"/>
</dbReference>
<dbReference type="InterPro" id="IPR011006">
    <property type="entry name" value="CheY-like_superfamily"/>
</dbReference>
<feature type="modified residue" description="4-aspartylphosphate" evidence="1">
    <location>
        <position position="54"/>
    </location>
</feature>
<dbReference type="PANTHER" id="PTHR37299:SF1">
    <property type="entry name" value="STAGE 0 SPORULATION PROTEIN A HOMOLOG"/>
    <property type="match status" value="1"/>
</dbReference>
<evidence type="ECO:0000256" key="1">
    <source>
        <dbReference type="PROSITE-ProRule" id="PRU00169"/>
    </source>
</evidence>
<evidence type="ECO:0000313" key="4">
    <source>
        <dbReference type="EMBL" id="MBB6002513.1"/>
    </source>
</evidence>
<organism evidence="4 5">
    <name type="scientific">Arcicella rosea</name>
    <dbReference type="NCBI Taxonomy" id="502909"/>
    <lineage>
        <taxon>Bacteria</taxon>
        <taxon>Pseudomonadati</taxon>
        <taxon>Bacteroidota</taxon>
        <taxon>Cytophagia</taxon>
        <taxon>Cytophagales</taxon>
        <taxon>Flectobacillaceae</taxon>
        <taxon>Arcicella</taxon>
    </lineage>
</organism>
<feature type="domain" description="Response regulatory" evidence="2">
    <location>
        <begin position="3"/>
        <end position="114"/>
    </location>
</feature>
<keyword evidence="1" id="KW-0597">Phosphoprotein</keyword>
<dbReference type="AlphaFoldDB" id="A0A841ENB1"/>
<comment type="caution">
    <text evidence="4">The sequence shown here is derived from an EMBL/GenBank/DDBJ whole genome shotgun (WGS) entry which is preliminary data.</text>
</comment>
<dbReference type="Gene3D" id="2.40.50.1020">
    <property type="entry name" value="LytTr DNA-binding domain"/>
    <property type="match status" value="1"/>
</dbReference>